<organism evidence="2 3">
    <name type="scientific">Eleusine coracana subsp. coracana</name>
    <dbReference type="NCBI Taxonomy" id="191504"/>
    <lineage>
        <taxon>Eukaryota</taxon>
        <taxon>Viridiplantae</taxon>
        <taxon>Streptophyta</taxon>
        <taxon>Embryophyta</taxon>
        <taxon>Tracheophyta</taxon>
        <taxon>Spermatophyta</taxon>
        <taxon>Magnoliopsida</taxon>
        <taxon>Liliopsida</taxon>
        <taxon>Poales</taxon>
        <taxon>Poaceae</taxon>
        <taxon>PACMAD clade</taxon>
        <taxon>Chloridoideae</taxon>
        <taxon>Cynodonteae</taxon>
        <taxon>Eleusininae</taxon>
        <taxon>Eleusine</taxon>
    </lineage>
</organism>
<sequence>MAATRALNKGDYQKAFSVISSLEIWKLLRNKEQVLEMLKLKIKEETLRTYLFSYLSCYESLSLDQLITIVDQTRLQGLLFQMADKLSVLVESNERAYEAKTGGLCPGAKDALRLPAEDLRRSIQ</sequence>
<evidence type="ECO:0000313" key="2">
    <source>
        <dbReference type="EMBL" id="GJN28283.1"/>
    </source>
</evidence>
<reference evidence="2" key="1">
    <citation type="journal article" date="2018" name="DNA Res.">
        <title>Multiple hybrid de novo genome assembly of finger millet, an orphan allotetraploid crop.</title>
        <authorList>
            <person name="Hatakeyama M."/>
            <person name="Aluri S."/>
            <person name="Balachadran M.T."/>
            <person name="Sivarajan S.R."/>
            <person name="Patrignani A."/>
            <person name="Gruter S."/>
            <person name="Poveda L."/>
            <person name="Shimizu-Inatsugi R."/>
            <person name="Baeten J."/>
            <person name="Francoijs K.J."/>
            <person name="Nataraja K.N."/>
            <person name="Reddy Y.A.N."/>
            <person name="Phadnis S."/>
            <person name="Ravikumar R.L."/>
            <person name="Schlapbach R."/>
            <person name="Sreeman S.M."/>
            <person name="Shimizu K.K."/>
        </authorList>
    </citation>
    <scope>NUCLEOTIDE SEQUENCE</scope>
</reference>
<reference evidence="2" key="2">
    <citation type="submission" date="2021-12" db="EMBL/GenBank/DDBJ databases">
        <title>Resequencing data analysis of finger millet.</title>
        <authorList>
            <person name="Hatakeyama M."/>
            <person name="Aluri S."/>
            <person name="Balachadran M.T."/>
            <person name="Sivarajan S.R."/>
            <person name="Poveda L."/>
            <person name="Shimizu-Inatsugi R."/>
            <person name="Schlapbach R."/>
            <person name="Sreeman S.M."/>
            <person name="Shimizu K.K."/>
        </authorList>
    </citation>
    <scope>NUCLEOTIDE SEQUENCE</scope>
</reference>
<dbReference type="EMBL" id="BQKI01000080">
    <property type="protein sequence ID" value="GJN28283.1"/>
    <property type="molecule type" value="Genomic_DNA"/>
</dbReference>
<accession>A0AAV5F0R3</accession>
<proteinExistence type="predicted"/>
<dbReference type="PANTHER" id="PTHR13937">
    <property type="entry name" value="EUKARYOTIC TRANSLATION INITATION FACTOR 3, SUBUNIT 8 EIF3S8 -RELATED"/>
    <property type="match status" value="1"/>
</dbReference>
<feature type="domain" description="EIF3CL-like C-terminal" evidence="1">
    <location>
        <begin position="80"/>
        <end position="100"/>
    </location>
</feature>
<dbReference type="Pfam" id="PF26569">
    <property type="entry name" value="EIF3CL_C"/>
    <property type="match status" value="1"/>
</dbReference>
<dbReference type="GO" id="GO:0005852">
    <property type="term" value="C:eukaryotic translation initiation factor 3 complex"/>
    <property type="evidence" value="ECO:0007669"/>
    <property type="project" value="InterPro"/>
</dbReference>
<dbReference type="InterPro" id="IPR058999">
    <property type="entry name" value="EIF3CL_C"/>
</dbReference>
<dbReference type="GO" id="GO:0031369">
    <property type="term" value="F:translation initiation factor binding"/>
    <property type="evidence" value="ECO:0007669"/>
    <property type="project" value="InterPro"/>
</dbReference>
<evidence type="ECO:0000259" key="1">
    <source>
        <dbReference type="Pfam" id="PF26569"/>
    </source>
</evidence>
<gene>
    <name evidence="2" type="primary">gb16390</name>
    <name evidence="2" type="ORF">PR202_gb16390</name>
</gene>
<dbReference type="AlphaFoldDB" id="A0AAV5F0R3"/>
<evidence type="ECO:0000313" key="3">
    <source>
        <dbReference type="Proteomes" id="UP001054889"/>
    </source>
</evidence>
<keyword evidence="3" id="KW-1185">Reference proteome</keyword>
<dbReference type="GO" id="GO:0003723">
    <property type="term" value="F:RNA binding"/>
    <property type="evidence" value="ECO:0007669"/>
    <property type="project" value="InterPro"/>
</dbReference>
<protein>
    <recommendedName>
        <fullName evidence="1">EIF3CL-like C-terminal domain-containing protein</fullName>
    </recommendedName>
</protein>
<name>A0AAV5F0R3_ELECO</name>
<dbReference type="GO" id="GO:0003743">
    <property type="term" value="F:translation initiation factor activity"/>
    <property type="evidence" value="ECO:0007669"/>
    <property type="project" value="InterPro"/>
</dbReference>
<dbReference type="PANTHER" id="PTHR13937:SF0">
    <property type="entry name" value="EUKARYOTIC TRANSLATION INITIATION FACTOR 3 SUBUNIT C-RELATED"/>
    <property type="match status" value="1"/>
</dbReference>
<dbReference type="InterPro" id="IPR027516">
    <property type="entry name" value="EIF3C"/>
</dbReference>
<comment type="caution">
    <text evidence="2">The sequence shown here is derived from an EMBL/GenBank/DDBJ whole genome shotgun (WGS) entry which is preliminary data.</text>
</comment>
<dbReference type="Proteomes" id="UP001054889">
    <property type="component" value="Unassembled WGS sequence"/>
</dbReference>